<evidence type="ECO:0000313" key="2">
    <source>
        <dbReference type="EMBL" id="EEJ70941.1"/>
    </source>
</evidence>
<accession>C2ERA8</accession>
<evidence type="ECO:0000256" key="1">
    <source>
        <dbReference type="SAM" id="MobiDB-lite"/>
    </source>
</evidence>
<reference evidence="2 3" key="1">
    <citation type="submission" date="2009-01" db="EMBL/GenBank/DDBJ databases">
        <authorList>
            <person name="Qin X."/>
            <person name="Bachman B."/>
            <person name="Battles P."/>
            <person name="Bell A."/>
            <person name="Bess C."/>
            <person name="Bickham C."/>
            <person name="Chaboub L."/>
            <person name="Chen D."/>
            <person name="Coyle M."/>
            <person name="Deiros D.R."/>
            <person name="Dinh H."/>
            <person name="Forbes L."/>
            <person name="Fowler G."/>
            <person name="Francisco L."/>
            <person name="Fu Q."/>
            <person name="Gubbala S."/>
            <person name="Hale W."/>
            <person name="Han Y."/>
            <person name="Hemphill L."/>
            <person name="Highlander S.K."/>
            <person name="Hirani K."/>
            <person name="Hogues M."/>
            <person name="Jackson L."/>
            <person name="Jakkamsetti A."/>
            <person name="Javaid M."/>
            <person name="Jiang H."/>
            <person name="Korchina V."/>
            <person name="Kovar C."/>
            <person name="Lara F."/>
            <person name="Lee S."/>
            <person name="Mata R."/>
            <person name="Mathew T."/>
            <person name="Moen C."/>
            <person name="Morales K."/>
            <person name="Munidasa M."/>
            <person name="Nazareth L."/>
            <person name="Ngo R."/>
            <person name="Nguyen L."/>
            <person name="Okwuonu G."/>
            <person name="Ongeri F."/>
            <person name="Patil S."/>
            <person name="Petrosino J."/>
            <person name="Pham C."/>
            <person name="Pham P."/>
            <person name="Pu L.-L."/>
            <person name="Puazo M."/>
            <person name="Raj R."/>
            <person name="Reid J."/>
            <person name="Rouhana J."/>
            <person name="Saada N."/>
            <person name="Shang Y."/>
            <person name="Simmons D."/>
            <person name="Thornton R."/>
            <person name="Warren J."/>
            <person name="Weissenberger G."/>
            <person name="Zhang J."/>
            <person name="Zhang L."/>
            <person name="Zhou C."/>
            <person name="Zhu D."/>
            <person name="Muzny D."/>
            <person name="Worley K."/>
            <person name="Gibbs R."/>
        </authorList>
    </citation>
    <scope>NUCLEOTIDE SEQUENCE [LARGE SCALE GENOMIC DNA]</scope>
    <source>
        <strain evidence="2 3">DSM 16047</strain>
    </source>
</reference>
<comment type="caution">
    <text evidence="2">The sequence shown here is derived from an EMBL/GenBank/DDBJ whole genome shotgun (WGS) entry which is preliminary data.</text>
</comment>
<dbReference type="Proteomes" id="UP000005583">
    <property type="component" value="Unassembled WGS sequence"/>
</dbReference>
<protein>
    <recommendedName>
        <fullName evidence="4">DUF1027 domain-containing protein</fullName>
    </recommendedName>
</protein>
<dbReference type="PATRIC" id="fig|525365.8.peg.1381"/>
<name>C2ERA8_9LACO</name>
<dbReference type="OrthoDB" id="1650379at2"/>
<dbReference type="InterPro" id="IPR038141">
    <property type="entry name" value="YutD-like_sf"/>
</dbReference>
<dbReference type="eggNOG" id="COG4470">
    <property type="taxonomic scope" value="Bacteria"/>
</dbReference>
<evidence type="ECO:0008006" key="4">
    <source>
        <dbReference type="Google" id="ProtNLM"/>
    </source>
</evidence>
<dbReference type="Gene3D" id="3.50.4.20">
    <property type="match status" value="1"/>
</dbReference>
<dbReference type="HOGENOM" id="CLU_080936_2_1_9"/>
<dbReference type="EMBL" id="ACGU01000114">
    <property type="protein sequence ID" value="EEJ70941.1"/>
    <property type="molecule type" value="Genomic_DNA"/>
</dbReference>
<sequence length="212" mass="25876">MTEENKKKSEDQSEEKVNKFEQEQPIRHPLADIVQDGKSIKINEQLYSIIVNERDALDIETLRKKYDPYLDQYDYLVGDVSSDHLRLKGFYKDDARTSIDKKEMSIVDYLTEYCNPGGPYFILELTHPTHFYQHQKKRPHEYHEREFSKREFNKNERFRRRRYKTYRKNENKNNPFKKRRVHQTKFKKKQSIAVKKEYGRHHSFIIKKRKGN</sequence>
<organism evidence="2 3">
    <name type="scientific">Lactobacillus ultunensis DSM 16047</name>
    <dbReference type="NCBI Taxonomy" id="525365"/>
    <lineage>
        <taxon>Bacteria</taxon>
        <taxon>Bacillati</taxon>
        <taxon>Bacillota</taxon>
        <taxon>Bacilli</taxon>
        <taxon>Lactobacillales</taxon>
        <taxon>Lactobacillaceae</taxon>
        <taxon>Lactobacillus</taxon>
    </lineage>
</organism>
<gene>
    <name evidence="2" type="ORF">HMPREF0548_2204</name>
</gene>
<evidence type="ECO:0000313" key="3">
    <source>
        <dbReference type="Proteomes" id="UP000005583"/>
    </source>
</evidence>
<dbReference type="InterPro" id="IPR009370">
    <property type="entry name" value="YutD-like"/>
</dbReference>
<proteinExistence type="predicted"/>
<feature type="region of interest" description="Disordered" evidence="1">
    <location>
        <begin position="1"/>
        <end position="28"/>
    </location>
</feature>
<dbReference type="PIRSF" id="PIRSF012565">
    <property type="entry name" value="DUF1027"/>
    <property type="match status" value="1"/>
</dbReference>
<dbReference type="RefSeq" id="WP_007126948.1">
    <property type="nucleotide sequence ID" value="NZ_AZFO01000037.1"/>
</dbReference>
<dbReference type="AlphaFoldDB" id="C2ERA8"/>
<dbReference type="STRING" id="525365.HMPREF0548_2204"/>
<keyword evidence="3" id="KW-1185">Reference proteome</keyword>
<dbReference type="Pfam" id="PF06265">
    <property type="entry name" value="YutD-like"/>
    <property type="match status" value="1"/>
</dbReference>